<accession>A0A1C7I697</accession>
<evidence type="ECO:0000313" key="2">
    <source>
        <dbReference type="Proteomes" id="UP000092574"/>
    </source>
</evidence>
<dbReference type="Pfam" id="PF02620">
    <property type="entry name" value="YceD"/>
    <property type="match status" value="1"/>
</dbReference>
<keyword evidence="2" id="KW-1185">Reference proteome</keyword>
<organism evidence="1 2">
    <name type="scientific">Blautia pseudococcoides</name>
    <dbReference type="NCBI Taxonomy" id="1796616"/>
    <lineage>
        <taxon>Bacteria</taxon>
        <taxon>Bacillati</taxon>
        <taxon>Bacillota</taxon>
        <taxon>Clostridia</taxon>
        <taxon>Lachnospirales</taxon>
        <taxon>Lachnospiraceae</taxon>
        <taxon>Blautia</taxon>
    </lineage>
</organism>
<sequence length="175" mass="19529">MLIDLSEILSLEGKTQVIEAPVSMDSFQSKLGSFPVKAKEPVVLTITNTGKKVLHLEAKGSVTLSIPCDRCLKGVPVDFPFALERDMDMKVSEEDRIKDLDEINYVTGCSLDVEQLVHNEILIRWPLRVLCKEDCKGICSHCGKDLNDGPCSCEQESLDPRMAAIRDIFSKFKEV</sequence>
<dbReference type="OrthoDB" id="9790372at2"/>
<gene>
    <name evidence="1" type="ORF">A4V09_05050</name>
</gene>
<name>A0A1C7I697_9FIRM</name>
<dbReference type="GO" id="GO:0003677">
    <property type="term" value="F:DNA binding"/>
    <property type="evidence" value="ECO:0007669"/>
    <property type="project" value="UniProtKB-KW"/>
</dbReference>
<dbReference type="KEGG" id="byl:A4V09_05050"/>
<evidence type="ECO:0000313" key="1">
    <source>
        <dbReference type="EMBL" id="ANU75180.1"/>
    </source>
</evidence>
<dbReference type="RefSeq" id="WP_065541395.1">
    <property type="nucleotide sequence ID" value="NZ_CP015405.2"/>
</dbReference>
<keyword evidence="1" id="KW-0238">DNA-binding</keyword>
<protein>
    <submittedName>
        <fullName evidence="1">DNA-binding protein</fullName>
    </submittedName>
</protein>
<reference evidence="1" key="1">
    <citation type="submission" date="2017-04" db="EMBL/GenBank/DDBJ databases">
        <title>Complete Genome Sequences of Twelve Strains of a Stable Defined Moderately Diverse Mouse Microbiota 2 (sDMDMm2).</title>
        <authorList>
            <person name="Uchimura Y."/>
            <person name="Wyss M."/>
            <person name="Brugiroux S."/>
            <person name="Limenitakis J.P."/>
            <person name="Stecher B."/>
            <person name="McCoy K.D."/>
            <person name="Macpherson A.J."/>
        </authorList>
    </citation>
    <scope>NUCLEOTIDE SEQUENCE</scope>
    <source>
        <strain evidence="1">YL58</strain>
    </source>
</reference>
<dbReference type="STRING" id="1796616.A4V09_05050"/>
<dbReference type="InterPro" id="IPR003772">
    <property type="entry name" value="YceD"/>
</dbReference>
<dbReference type="AlphaFoldDB" id="A0A1C7I697"/>
<dbReference type="EMBL" id="CP015405">
    <property type="protein sequence ID" value="ANU75180.1"/>
    <property type="molecule type" value="Genomic_DNA"/>
</dbReference>
<proteinExistence type="predicted"/>
<dbReference type="Proteomes" id="UP000092574">
    <property type="component" value="Chromosome"/>
</dbReference>